<feature type="domain" description="Ig-like" evidence="11">
    <location>
        <begin position="30"/>
        <end position="127"/>
    </location>
</feature>
<keyword evidence="2 10" id="KW-0732">Signal</keyword>
<keyword evidence="7" id="KW-0325">Glycoprotein</keyword>
<dbReference type="GO" id="GO:0016020">
    <property type="term" value="C:membrane"/>
    <property type="evidence" value="ECO:0007669"/>
    <property type="project" value="UniProtKB-SubCell"/>
</dbReference>
<evidence type="ECO:0000256" key="10">
    <source>
        <dbReference type="SAM" id="SignalP"/>
    </source>
</evidence>
<proteinExistence type="predicted"/>
<feature type="compositionally biased region" description="Basic and acidic residues" evidence="8">
    <location>
        <begin position="410"/>
        <end position="421"/>
    </location>
</feature>
<protein>
    <recommendedName>
        <fullName evidence="11">Ig-like domain-containing protein</fullName>
    </recommendedName>
</protein>
<evidence type="ECO:0000256" key="8">
    <source>
        <dbReference type="SAM" id="MobiDB-lite"/>
    </source>
</evidence>
<feature type="region of interest" description="Disordered" evidence="8">
    <location>
        <begin position="494"/>
        <end position="527"/>
    </location>
</feature>
<feature type="region of interest" description="Disordered" evidence="8">
    <location>
        <begin position="402"/>
        <end position="482"/>
    </location>
</feature>
<feature type="compositionally biased region" description="Basic and acidic residues" evidence="8">
    <location>
        <begin position="449"/>
        <end position="469"/>
    </location>
</feature>
<dbReference type="PANTHER" id="PTHR23277">
    <property type="entry name" value="NECTIN-RELATED"/>
    <property type="match status" value="1"/>
</dbReference>
<evidence type="ECO:0000313" key="13">
    <source>
        <dbReference type="Proteomes" id="UP001292094"/>
    </source>
</evidence>
<keyword evidence="9" id="KW-1133">Transmembrane helix</keyword>
<evidence type="ECO:0000256" key="4">
    <source>
        <dbReference type="ARBA" id="ARBA00022889"/>
    </source>
</evidence>
<keyword evidence="5 9" id="KW-0472">Membrane</keyword>
<gene>
    <name evidence="12" type="ORF">Pmani_030963</name>
</gene>
<feature type="compositionally biased region" description="Polar residues" evidence="8">
    <location>
        <begin position="422"/>
        <end position="442"/>
    </location>
</feature>
<evidence type="ECO:0000313" key="12">
    <source>
        <dbReference type="EMBL" id="KAK4296535.1"/>
    </source>
</evidence>
<accession>A0AAE1NUK0</accession>
<reference evidence="12" key="1">
    <citation type="submission" date="2023-11" db="EMBL/GenBank/DDBJ databases">
        <title>Genome assemblies of two species of porcelain crab, Petrolisthes cinctipes and Petrolisthes manimaculis (Anomura: Porcellanidae).</title>
        <authorList>
            <person name="Angst P."/>
        </authorList>
    </citation>
    <scope>NUCLEOTIDE SEQUENCE</scope>
    <source>
        <strain evidence="12">PB745_02</strain>
        <tissue evidence="12">Gill</tissue>
    </source>
</reference>
<organism evidence="12 13">
    <name type="scientific">Petrolisthes manimaculis</name>
    <dbReference type="NCBI Taxonomy" id="1843537"/>
    <lineage>
        <taxon>Eukaryota</taxon>
        <taxon>Metazoa</taxon>
        <taxon>Ecdysozoa</taxon>
        <taxon>Arthropoda</taxon>
        <taxon>Crustacea</taxon>
        <taxon>Multicrustacea</taxon>
        <taxon>Malacostraca</taxon>
        <taxon>Eumalacostraca</taxon>
        <taxon>Eucarida</taxon>
        <taxon>Decapoda</taxon>
        <taxon>Pleocyemata</taxon>
        <taxon>Anomura</taxon>
        <taxon>Galatheoidea</taxon>
        <taxon>Porcellanidae</taxon>
        <taxon>Petrolisthes</taxon>
    </lineage>
</organism>
<dbReference type="GO" id="GO:0007157">
    <property type="term" value="P:heterophilic cell-cell adhesion via plasma membrane cell adhesion molecules"/>
    <property type="evidence" value="ECO:0007669"/>
    <property type="project" value="TreeGrafter"/>
</dbReference>
<evidence type="ECO:0000256" key="3">
    <source>
        <dbReference type="ARBA" id="ARBA00022737"/>
    </source>
</evidence>
<dbReference type="PANTHER" id="PTHR23277:SF121">
    <property type="entry name" value="IMMUNOGLOBULIN SUPERFAMILY MEMBER 21"/>
    <property type="match status" value="1"/>
</dbReference>
<sequence length="527" mass="58143">MCKCSFVRVAWLAACLALASTQQEYDVNQPTGDVVFNSVRSADVALIFDKSEIVVNPGEPLYLDCGARGDVRSCIWETEGGEIYQVQDVYENVYTGLTKPENTNGNECGIVVNSATMEHHGHWTCKVFVVGNSLVGKKNVIVTVKPTSPVLEIDDRRSLTVNGNSETPVQCSVAAARPAVTIRWFLGNRDVTVSAATEETPADRGGIYKSISVLRRSFEPADNGKVLMCSISHKTLLAPENATVPLNVIFKPAEQPLTTFYQISPGSDYEVRFNFSANPPPIRQEWRFGESFDNPAKIVAIPSVDGRYTTGLEELGTGMYTAKLLITDFMEDDANMEYVLIVENDMGETPYKVRLSMNEAPAETLSGGAVAGIVIVLLIIIVALCAATYARYRQMFCFAPVTSPDPEEGKEDREEHSDTESARGTTPAHTATIKTRLGQLTQVFRKPKKDQETKLEDNEKKSLTKDEMTKGSPYNERNPDEKEVVYAELDLGKGEADKKADVKADEKTEYAQIVGTLTDNREEEKKE</sequence>
<dbReference type="Gene3D" id="2.60.40.10">
    <property type="entry name" value="Immunoglobulins"/>
    <property type="match status" value="2"/>
</dbReference>
<feature type="chain" id="PRO_5042085981" description="Ig-like domain-containing protein" evidence="10">
    <location>
        <begin position="22"/>
        <end position="527"/>
    </location>
</feature>
<dbReference type="SUPFAM" id="SSF48726">
    <property type="entry name" value="Immunoglobulin"/>
    <property type="match status" value="2"/>
</dbReference>
<keyword evidence="3" id="KW-0677">Repeat</keyword>
<dbReference type="InterPro" id="IPR013783">
    <property type="entry name" value="Ig-like_fold"/>
</dbReference>
<comment type="caution">
    <text evidence="12">The sequence shown here is derived from an EMBL/GenBank/DDBJ whole genome shotgun (WGS) entry which is preliminary data.</text>
</comment>
<keyword evidence="4" id="KW-0130">Cell adhesion</keyword>
<dbReference type="AlphaFoldDB" id="A0AAE1NUK0"/>
<feature type="compositionally biased region" description="Basic and acidic residues" evidence="8">
    <location>
        <begin position="494"/>
        <end position="509"/>
    </location>
</feature>
<keyword evidence="13" id="KW-1185">Reference proteome</keyword>
<dbReference type="EMBL" id="JAWZYT010003832">
    <property type="protein sequence ID" value="KAK4296535.1"/>
    <property type="molecule type" value="Genomic_DNA"/>
</dbReference>
<dbReference type="InterPro" id="IPR013162">
    <property type="entry name" value="CD80_C2-set"/>
</dbReference>
<dbReference type="GO" id="GO:0007156">
    <property type="term" value="P:homophilic cell adhesion via plasma membrane adhesion molecules"/>
    <property type="evidence" value="ECO:0007669"/>
    <property type="project" value="TreeGrafter"/>
</dbReference>
<evidence type="ECO:0000256" key="7">
    <source>
        <dbReference type="ARBA" id="ARBA00023180"/>
    </source>
</evidence>
<dbReference type="InterPro" id="IPR051427">
    <property type="entry name" value="Nectin/Nectin-like"/>
</dbReference>
<dbReference type="Pfam" id="PF08205">
    <property type="entry name" value="C2-set_2"/>
    <property type="match status" value="1"/>
</dbReference>
<dbReference type="Proteomes" id="UP001292094">
    <property type="component" value="Unassembled WGS sequence"/>
</dbReference>
<keyword evidence="9" id="KW-0812">Transmembrane</keyword>
<dbReference type="PROSITE" id="PS50835">
    <property type="entry name" value="IG_LIKE"/>
    <property type="match status" value="2"/>
</dbReference>
<evidence type="ECO:0000256" key="5">
    <source>
        <dbReference type="ARBA" id="ARBA00023136"/>
    </source>
</evidence>
<feature type="transmembrane region" description="Helical" evidence="9">
    <location>
        <begin position="365"/>
        <end position="390"/>
    </location>
</feature>
<name>A0AAE1NUK0_9EUCA</name>
<dbReference type="InterPro" id="IPR007110">
    <property type="entry name" value="Ig-like_dom"/>
</dbReference>
<dbReference type="InterPro" id="IPR036179">
    <property type="entry name" value="Ig-like_dom_sf"/>
</dbReference>
<feature type="domain" description="Ig-like" evidence="11">
    <location>
        <begin position="146"/>
        <end position="245"/>
    </location>
</feature>
<dbReference type="GO" id="GO:0005912">
    <property type="term" value="C:adherens junction"/>
    <property type="evidence" value="ECO:0007669"/>
    <property type="project" value="TreeGrafter"/>
</dbReference>
<evidence type="ECO:0000256" key="1">
    <source>
        <dbReference type="ARBA" id="ARBA00004370"/>
    </source>
</evidence>
<comment type="subcellular location">
    <subcellularLocation>
        <location evidence="1">Membrane</location>
    </subcellularLocation>
</comment>
<keyword evidence="6" id="KW-1015">Disulfide bond</keyword>
<evidence type="ECO:0000256" key="6">
    <source>
        <dbReference type="ARBA" id="ARBA00023157"/>
    </source>
</evidence>
<evidence type="ECO:0000259" key="11">
    <source>
        <dbReference type="PROSITE" id="PS50835"/>
    </source>
</evidence>
<feature type="signal peptide" evidence="10">
    <location>
        <begin position="1"/>
        <end position="21"/>
    </location>
</feature>
<evidence type="ECO:0000256" key="2">
    <source>
        <dbReference type="ARBA" id="ARBA00022729"/>
    </source>
</evidence>
<evidence type="ECO:0000256" key="9">
    <source>
        <dbReference type="SAM" id="Phobius"/>
    </source>
</evidence>